<feature type="compositionally biased region" description="Low complexity" evidence="4">
    <location>
        <begin position="863"/>
        <end position="880"/>
    </location>
</feature>
<dbReference type="PANTHER" id="PTHR47429:SF9">
    <property type="entry name" value="PAS DOMAIN-CONTAINING PROTEIN"/>
    <property type="match status" value="1"/>
</dbReference>
<evidence type="ECO:0000259" key="5">
    <source>
        <dbReference type="PROSITE" id="PS50113"/>
    </source>
</evidence>
<dbReference type="InterPro" id="IPR000014">
    <property type="entry name" value="PAS"/>
</dbReference>
<feature type="region of interest" description="Disordered" evidence="4">
    <location>
        <begin position="135"/>
        <end position="158"/>
    </location>
</feature>
<dbReference type="Gene3D" id="3.30.450.20">
    <property type="entry name" value="PAS domain"/>
    <property type="match status" value="1"/>
</dbReference>
<sequence length="887" mass="97427">MLRKFSRSFSHLSETTPSPRARDAGSHPRLPSASVSLTAFSDHTATDSVDHRDFGYPSPDREAAEAPDVPRSRSQLSTYDVDSYPARYSSLDRTELPIEPDFSAMDDSFIPDERAHFPVRSESAQSEPYYVSHHVRRPASPEVAQHQGASTRSPSDARKSIMSNMSHAPSSISSFAPGNSALPALQTKGAGNNDGLEPLAEEEIDPASFDLVVPANAPTQYSLEARSELLFSKEHLKVIFEDPTLLQRFTTFLCTANPASVPVLVYYLDALKAMKAVEYVNSITSSLQPLSGFNLSDQPIQKTVNDDLQAKADQAFELLAREDLPAYITQTWVRTVSITIKRRIADTLPVHLRDLSEGLAEVFCLTDPSRPDNPIIFASEEFHRTTQYGMNYVLGRNCRFLQGPKTNPSSVRRLKEKILAGKEHCETFLNYRRDGSPFMNLLMVAPLYDSRGNVRYFIGAQVDVSGLVKECSGLESMERLVQREEAREAEQRGGFDASRADIPAAADTADKDEFRDLAEMFNLTELKTVREHGGSLHRTRQAVQGGDGSDDANLTNWNKPRLLIRDDASIQRRDSDPIMALPGTTGGRLSGIYEHYLLVRPYPNLRILFASPTMRVPGMLQSSFMDRIGGSRHVKDALTQAFADGHGVTAKVRWLSDVRSKRQSQGDKESAAVGKGRWIHCTPLIGGNGAVGVWMVVLVEDEAEASVRRPREAPPVTRQIGHNGHQDQHDLERQSISNGGHGGVQPPRSSHGQAQSQRGYHRRGDETPDMDDISLGGGSFLDAQLAQPRHAQQEQQPSQGDLRQHLTGRRQPARHQYQQQAASSAAASMVSNSAQGSLHHGRSAAVDMSFPTATNGSSNGHSAAAHQRAAANHARLKAALPPMPQGP</sequence>
<keyword evidence="2" id="KW-0288">FMN</keyword>
<keyword evidence="3" id="KW-0157">Chromophore</keyword>
<dbReference type="InParanoid" id="A0A136J6L8"/>
<reference evidence="7" key="1">
    <citation type="submission" date="2016-02" db="EMBL/GenBank/DDBJ databases">
        <title>Draft genome sequence of Microdochium bolleyi, a fungal endophyte of beachgrass.</title>
        <authorList>
            <consortium name="DOE Joint Genome Institute"/>
            <person name="David A.S."/>
            <person name="May G."/>
            <person name="Haridas S."/>
            <person name="Lim J."/>
            <person name="Wang M."/>
            <person name="Labutti K."/>
            <person name="Lipzen A."/>
            <person name="Barry K."/>
            <person name="Grigoriev I.V."/>
        </authorList>
    </citation>
    <scope>NUCLEOTIDE SEQUENCE [LARGE SCALE GENOMIC DNA]</scope>
    <source>
        <strain evidence="7">J235TASD1</strain>
    </source>
</reference>
<feature type="compositionally biased region" description="Low complexity" evidence="4">
    <location>
        <begin position="814"/>
        <end position="835"/>
    </location>
</feature>
<feature type="region of interest" description="Disordered" evidence="4">
    <location>
        <begin position="1"/>
        <end position="80"/>
    </location>
</feature>
<keyword evidence="7" id="KW-1185">Reference proteome</keyword>
<gene>
    <name evidence="6" type="ORF">Micbo1qcDRAFT_50919</name>
</gene>
<feature type="domain" description="PAC" evidence="5">
    <location>
        <begin position="423"/>
        <end position="476"/>
    </location>
</feature>
<evidence type="ECO:0000313" key="7">
    <source>
        <dbReference type="Proteomes" id="UP000070501"/>
    </source>
</evidence>
<evidence type="ECO:0000256" key="1">
    <source>
        <dbReference type="ARBA" id="ARBA00022630"/>
    </source>
</evidence>
<feature type="compositionally biased region" description="Basic and acidic residues" evidence="4">
    <location>
        <begin position="44"/>
        <end position="71"/>
    </location>
</feature>
<feature type="region of interest" description="Disordered" evidence="4">
    <location>
        <begin position="532"/>
        <end position="556"/>
    </location>
</feature>
<protein>
    <recommendedName>
        <fullName evidence="5">PAC domain-containing protein</fullName>
    </recommendedName>
</protein>
<dbReference type="InterPro" id="IPR035965">
    <property type="entry name" value="PAS-like_dom_sf"/>
</dbReference>
<name>A0A136J6L8_9PEZI</name>
<dbReference type="EMBL" id="KQ964248">
    <property type="protein sequence ID" value="KXJ92767.1"/>
    <property type="molecule type" value="Genomic_DNA"/>
</dbReference>
<proteinExistence type="predicted"/>
<feature type="compositionally biased region" description="Polar residues" evidence="4">
    <location>
        <begin position="7"/>
        <end position="18"/>
    </location>
</feature>
<accession>A0A136J6L8</accession>
<dbReference type="Proteomes" id="UP000070501">
    <property type="component" value="Unassembled WGS sequence"/>
</dbReference>
<organism evidence="6 7">
    <name type="scientific">Microdochium bolleyi</name>
    <dbReference type="NCBI Taxonomy" id="196109"/>
    <lineage>
        <taxon>Eukaryota</taxon>
        <taxon>Fungi</taxon>
        <taxon>Dikarya</taxon>
        <taxon>Ascomycota</taxon>
        <taxon>Pezizomycotina</taxon>
        <taxon>Sordariomycetes</taxon>
        <taxon>Xylariomycetidae</taxon>
        <taxon>Xylariales</taxon>
        <taxon>Microdochiaceae</taxon>
        <taxon>Microdochium</taxon>
    </lineage>
</organism>
<feature type="compositionally biased region" description="Basic and acidic residues" evidence="4">
    <location>
        <begin position="724"/>
        <end position="733"/>
    </location>
</feature>
<dbReference type="NCBIfam" id="TIGR00229">
    <property type="entry name" value="sensory_box"/>
    <property type="match status" value="1"/>
</dbReference>
<feature type="compositionally biased region" description="Polar residues" evidence="4">
    <location>
        <begin position="851"/>
        <end position="861"/>
    </location>
</feature>
<dbReference type="Pfam" id="PF13426">
    <property type="entry name" value="PAS_9"/>
    <property type="match status" value="1"/>
</dbReference>
<evidence type="ECO:0000256" key="3">
    <source>
        <dbReference type="ARBA" id="ARBA00022991"/>
    </source>
</evidence>
<feature type="compositionally biased region" description="Polar residues" evidence="4">
    <location>
        <begin position="747"/>
        <end position="758"/>
    </location>
</feature>
<dbReference type="PROSITE" id="PS50113">
    <property type="entry name" value="PAC"/>
    <property type="match status" value="1"/>
</dbReference>
<feature type="compositionally biased region" description="Polar residues" evidence="4">
    <location>
        <begin position="33"/>
        <end position="43"/>
    </location>
</feature>
<dbReference type="OrthoDB" id="447251at2759"/>
<dbReference type="InterPro" id="IPR000700">
    <property type="entry name" value="PAS-assoc_C"/>
</dbReference>
<dbReference type="AlphaFoldDB" id="A0A136J6L8"/>
<dbReference type="GO" id="GO:0005634">
    <property type="term" value="C:nucleus"/>
    <property type="evidence" value="ECO:0007669"/>
    <property type="project" value="TreeGrafter"/>
</dbReference>
<evidence type="ECO:0000256" key="4">
    <source>
        <dbReference type="SAM" id="MobiDB-lite"/>
    </source>
</evidence>
<dbReference type="PANTHER" id="PTHR47429">
    <property type="entry name" value="PROTEIN TWIN LOV 1"/>
    <property type="match status" value="1"/>
</dbReference>
<keyword evidence="1" id="KW-0285">Flavoprotein</keyword>
<evidence type="ECO:0000313" key="6">
    <source>
        <dbReference type="EMBL" id="KXJ92767.1"/>
    </source>
</evidence>
<feature type="region of interest" description="Disordered" evidence="4">
    <location>
        <begin position="704"/>
        <end position="887"/>
    </location>
</feature>
<dbReference type="SUPFAM" id="SSF55785">
    <property type="entry name" value="PYP-like sensor domain (PAS domain)"/>
    <property type="match status" value="1"/>
</dbReference>
<dbReference type="STRING" id="196109.A0A136J6L8"/>
<evidence type="ECO:0000256" key="2">
    <source>
        <dbReference type="ARBA" id="ARBA00022643"/>
    </source>
</evidence>